<comment type="caution">
    <text evidence="2">The sequence shown here is derived from an EMBL/GenBank/DDBJ whole genome shotgun (WGS) entry which is preliminary data.</text>
</comment>
<dbReference type="EMBL" id="NAIA01000003">
    <property type="protein sequence ID" value="OWF65364.1"/>
    <property type="molecule type" value="Genomic_DNA"/>
</dbReference>
<evidence type="ECO:0000313" key="2">
    <source>
        <dbReference type="EMBL" id="OWF65364.1"/>
    </source>
</evidence>
<dbReference type="Pfam" id="PF13468">
    <property type="entry name" value="Glyoxalase_3"/>
    <property type="match status" value="1"/>
</dbReference>
<name>A0A210RWN1_9BURK</name>
<organism evidence="2 3">
    <name type="scientific">Polynucleobacter hirudinilacicola</name>
    <dbReference type="NCBI Taxonomy" id="1743166"/>
    <lineage>
        <taxon>Bacteria</taxon>
        <taxon>Pseudomonadati</taxon>
        <taxon>Pseudomonadota</taxon>
        <taxon>Betaproteobacteria</taxon>
        <taxon>Burkholderiales</taxon>
        <taxon>Burkholderiaceae</taxon>
        <taxon>Polynucleobacter</taxon>
    </lineage>
</organism>
<evidence type="ECO:0000259" key="1">
    <source>
        <dbReference type="PROSITE" id="PS51819"/>
    </source>
</evidence>
<keyword evidence="3" id="KW-1185">Reference proteome</keyword>
<dbReference type="AlphaFoldDB" id="A0A210RWN1"/>
<dbReference type="PROSITE" id="PS51819">
    <property type="entry name" value="VOC"/>
    <property type="match status" value="1"/>
</dbReference>
<sequence>MFQYSVNQNHLQEYSFDHLVIIGRDKLHALSQKFSTQGFQLTPIAHHNLGSINQLIMLDSAYIELLGWEPDKPVQRVEIANQSLGLNALVFRTDDAQKTFEQLSRMGFSVNPVQDLSRESEFLGKSVLVQFKAVRFSKQPLPGIRIYFCEHLTPQYVWQNKWLKHSNQLSRLQKITITSPDIEDSKKVLSRLLNLSEEHIISEEESIQLILPNIELNIQKTPHFNEAQILSVQICKTSLDPVDFSIDSHFFQNL</sequence>
<dbReference type="SUPFAM" id="SSF54593">
    <property type="entry name" value="Glyoxalase/Bleomycin resistance protein/Dihydroxybiphenyl dioxygenase"/>
    <property type="match status" value="1"/>
</dbReference>
<dbReference type="InterPro" id="IPR029068">
    <property type="entry name" value="Glyas_Bleomycin-R_OHBP_Dase"/>
</dbReference>
<reference evidence="2 3" key="1">
    <citation type="submission" date="2017-03" db="EMBL/GenBank/DDBJ databases">
        <title>New species Polynucleobacter sp. MWH-EgelM1-30-B4.</title>
        <authorList>
            <person name="Hahn M.W."/>
        </authorList>
    </citation>
    <scope>NUCLEOTIDE SEQUENCE [LARGE SCALE GENOMIC DNA]</scope>
    <source>
        <strain evidence="2 3">MWH-EgelM1-30-B4</strain>
    </source>
</reference>
<dbReference type="InterPro" id="IPR025870">
    <property type="entry name" value="Glyoxalase-like_dom"/>
</dbReference>
<gene>
    <name evidence="2" type="ORF">B6A14_06065</name>
</gene>
<dbReference type="PANTHER" id="PTHR40265">
    <property type="entry name" value="BLL2707 PROTEIN"/>
    <property type="match status" value="1"/>
</dbReference>
<accession>A0A210RWN1</accession>
<dbReference type="InterPro" id="IPR037523">
    <property type="entry name" value="VOC_core"/>
</dbReference>
<dbReference type="PANTHER" id="PTHR40265:SF1">
    <property type="entry name" value="GLYOXALASE-LIKE DOMAIN-CONTAINING PROTEIN"/>
    <property type="match status" value="1"/>
</dbReference>
<evidence type="ECO:0000313" key="3">
    <source>
        <dbReference type="Proteomes" id="UP000196880"/>
    </source>
</evidence>
<protein>
    <recommendedName>
        <fullName evidence="1">VOC domain-containing protein</fullName>
    </recommendedName>
</protein>
<dbReference type="Proteomes" id="UP000196880">
    <property type="component" value="Unassembled WGS sequence"/>
</dbReference>
<proteinExistence type="predicted"/>
<dbReference type="Gene3D" id="3.10.180.10">
    <property type="entry name" value="2,3-Dihydroxybiphenyl 1,2-Dioxygenase, domain 1"/>
    <property type="match status" value="1"/>
</dbReference>
<feature type="domain" description="VOC" evidence="1">
    <location>
        <begin position="15"/>
        <end position="151"/>
    </location>
</feature>